<dbReference type="Gene3D" id="3.40.50.80">
    <property type="entry name" value="Nucleotide-binding domain of ferredoxin-NADP reductase (FNR) module"/>
    <property type="match status" value="1"/>
</dbReference>
<keyword evidence="4" id="KW-0813">Transport</keyword>
<evidence type="ECO:0000256" key="9">
    <source>
        <dbReference type="ARBA" id="ARBA00023002"/>
    </source>
</evidence>
<keyword evidence="9" id="KW-0560">Oxidoreductase</keyword>
<dbReference type="Pfam" id="PF01794">
    <property type="entry name" value="Ferric_reduct"/>
    <property type="match status" value="1"/>
</dbReference>
<evidence type="ECO:0000256" key="5">
    <source>
        <dbReference type="ARBA" id="ARBA00022475"/>
    </source>
</evidence>
<dbReference type="Pfam" id="PF08022">
    <property type="entry name" value="FAD_binding_8"/>
    <property type="match status" value="1"/>
</dbReference>
<feature type="transmembrane region" description="Helical" evidence="13">
    <location>
        <begin position="22"/>
        <end position="44"/>
    </location>
</feature>
<dbReference type="SUPFAM" id="SSF63380">
    <property type="entry name" value="Riboflavin synthase domain-like"/>
    <property type="match status" value="1"/>
</dbReference>
<sequence length="586" mass="65654">MEGHQYKGRAGHHPDLHHHDEVAWYALLAFGGLATLAFAWTTYFRLTRHLRRILCLSAKQQSYFARPHHLLAKLRVHLLDAPLLSRRHNAELQLSRAVNVRTLPTRFQTLLILALLSMNVVLCVVAIPFDDTSEGSLGRRMRHRFGVMAVANLVPLVLCSGRNNPLIPLLGVSYDTFNSLHRWLGRIVVLEALAHVFAYCIPKATEVGWDGVGAAIRESTFLRNGLVTLCLFTALFVHSPSPIRHAFYETFAHIHLAVAAGSFAFLWMHLQGRHAQSYLLGAIVLWAFERTLRMSRILYRGWGVNPTTATVEAIPGDAVKVTLRIPQPWTPAPGQHIFLCIPSIGWWTFHPFSVFWADGPMKVAEENDDEENGGATLPRRGETVTLLIRRRTGFTDKLFQRARKAMNCQLTMAACVDGPYGGGMGTNTMESYGTVLLFAAGIGITHQMPFIRHLVHGYAKGVVALRRLVLVWVVRTPEHLDWVRDWMAKIFEMEGCAEMLSIRIFITSPCDIKEIRWLEDLPAGIVEIRGGRPDVNLIAGKESDQQIGAMGVLVCGTGSFSDDVRAACRKVQGRSQVDYIEESFSW</sequence>
<keyword evidence="10" id="KW-0406">Ion transport</keyword>
<comment type="similarity">
    <text evidence="2">Belongs to the ferric reductase (FRE) family.</text>
</comment>
<keyword evidence="6 13" id="KW-0812">Transmembrane</keyword>
<dbReference type="Pfam" id="PF08030">
    <property type="entry name" value="NAD_binding_6"/>
    <property type="match status" value="1"/>
</dbReference>
<dbReference type="InterPro" id="IPR017938">
    <property type="entry name" value="Riboflavin_synthase-like_b-brl"/>
</dbReference>
<comment type="caution">
    <text evidence="15">The sequence shown here is derived from an EMBL/GenBank/DDBJ whole genome shotgun (WGS) entry which is preliminary data.</text>
</comment>
<dbReference type="InterPro" id="IPR039261">
    <property type="entry name" value="FNR_nucleotide-bd"/>
</dbReference>
<evidence type="ECO:0000256" key="8">
    <source>
        <dbReference type="ARBA" id="ARBA00022989"/>
    </source>
</evidence>
<evidence type="ECO:0000256" key="7">
    <source>
        <dbReference type="ARBA" id="ARBA00022982"/>
    </source>
</evidence>
<evidence type="ECO:0000256" key="12">
    <source>
        <dbReference type="ARBA" id="ARBA00048483"/>
    </source>
</evidence>
<evidence type="ECO:0000256" key="11">
    <source>
        <dbReference type="ARBA" id="ARBA00023136"/>
    </source>
</evidence>
<reference evidence="15 16" key="1">
    <citation type="submission" date="2024-07" db="EMBL/GenBank/DDBJ databases">
        <title>Section-level genome sequencing and comparative genomics of Aspergillus sections Usti and Cavernicolus.</title>
        <authorList>
            <consortium name="Lawrence Berkeley National Laboratory"/>
            <person name="Nybo J.L."/>
            <person name="Vesth T.C."/>
            <person name="Theobald S."/>
            <person name="Frisvad J.C."/>
            <person name="Larsen T.O."/>
            <person name="Kjaerboelling I."/>
            <person name="Rothschild-Mancinelli K."/>
            <person name="Lyhne E.K."/>
            <person name="Kogle M.E."/>
            <person name="Barry K."/>
            <person name="Clum A."/>
            <person name="Na H."/>
            <person name="Ledsgaard L."/>
            <person name="Lin J."/>
            <person name="Lipzen A."/>
            <person name="Kuo A."/>
            <person name="Riley R."/>
            <person name="Mondo S."/>
            <person name="Labutti K."/>
            <person name="Haridas S."/>
            <person name="Pangalinan J."/>
            <person name="Salamov A.A."/>
            <person name="Simmons B.A."/>
            <person name="Magnuson J.K."/>
            <person name="Chen J."/>
            <person name="Drula E."/>
            <person name="Henrissat B."/>
            <person name="Wiebenga A."/>
            <person name="Lubbers R.J."/>
            <person name="Gomes A.C."/>
            <person name="Makela M.R."/>
            <person name="Stajich J."/>
            <person name="Grigoriev I.V."/>
            <person name="Mortensen U.H."/>
            <person name="De Vries R.P."/>
            <person name="Baker S.E."/>
            <person name="Andersen M.R."/>
        </authorList>
    </citation>
    <scope>NUCLEOTIDE SEQUENCE [LARGE SCALE GENOMIC DNA]</scope>
    <source>
        <strain evidence="15 16">CBS 209.92</strain>
    </source>
</reference>
<evidence type="ECO:0000256" key="2">
    <source>
        <dbReference type="ARBA" id="ARBA00006278"/>
    </source>
</evidence>
<dbReference type="SFLD" id="SFLDS00052">
    <property type="entry name" value="Ferric_Reductase_Domain"/>
    <property type="match status" value="1"/>
</dbReference>
<keyword evidence="11 13" id="KW-0472">Membrane</keyword>
<keyword evidence="16" id="KW-1185">Reference proteome</keyword>
<feature type="domain" description="FAD-binding FR-type" evidence="14">
    <location>
        <begin position="287"/>
        <end position="426"/>
    </location>
</feature>
<dbReference type="InterPro" id="IPR051410">
    <property type="entry name" value="Ferric/Cupric_Reductase"/>
</dbReference>
<evidence type="ECO:0000313" key="15">
    <source>
        <dbReference type="EMBL" id="KAL2787999.1"/>
    </source>
</evidence>
<dbReference type="EMBL" id="JBFTWV010000086">
    <property type="protein sequence ID" value="KAL2787999.1"/>
    <property type="molecule type" value="Genomic_DNA"/>
</dbReference>
<dbReference type="PANTHER" id="PTHR32361:SF24">
    <property type="entry name" value="REDUCTASE, PUTATIVE (AFU_ORTHOLOGUE AFUA_3G10820)-RELATED"/>
    <property type="match status" value="1"/>
</dbReference>
<evidence type="ECO:0000256" key="10">
    <source>
        <dbReference type="ARBA" id="ARBA00023065"/>
    </source>
</evidence>
<keyword evidence="5" id="KW-1003">Cell membrane</keyword>
<proteinExistence type="inferred from homology"/>
<accession>A0ABR4FXN2</accession>
<dbReference type="InterPro" id="IPR013112">
    <property type="entry name" value="FAD-bd_8"/>
</dbReference>
<dbReference type="EC" id="1.16.1.9" evidence="3"/>
<dbReference type="Proteomes" id="UP001610563">
    <property type="component" value="Unassembled WGS sequence"/>
</dbReference>
<evidence type="ECO:0000256" key="6">
    <source>
        <dbReference type="ARBA" id="ARBA00022692"/>
    </source>
</evidence>
<evidence type="ECO:0000259" key="14">
    <source>
        <dbReference type="PROSITE" id="PS51384"/>
    </source>
</evidence>
<organism evidence="15 16">
    <name type="scientific">Aspergillus keveii</name>
    <dbReference type="NCBI Taxonomy" id="714993"/>
    <lineage>
        <taxon>Eukaryota</taxon>
        <taxon>Fungi</taxon>
        <taxon>Dikarya</taxon>
        <taxon>Ascomycota</taxon>
        <taxon>Pezizomycotina</taxon>
        <taxon>Eurotiomycetes</taxon>
        <taxon>Eurotiomycetidae</taxon>
        <taxon>Eurotiales</taxon>
        <taxon>Aspergillaceae</taxon>
        <taxon>Aspergillus</taxon>
        <taxon>Aspergillus subgen. Nidulantes</taxon>
    </lineage>
</organism>
<dbReference type="InterPro" id="IPR017927">
    <property type="entry name" value="FAD-bd_FR_type"/>
</dbReference>
<feature type="transmembrane region" description="Helical" evidence="13">
    <location>
        <begin position="110"/>
        <end position="129"/>
    </location>
</feature>
<dbReference type="SFLD" id="SFLDG01168">
    <property type="entry name" value="Ferric_reductase_subgroup_(FRE"/>
    <property type="match status" value="1"/>
</dbReference>
<gene>
    <name evidence="15" type="ORF">BJX66DRAFT_327401</name>
</gene>
<keyword evidence="7" id="KW-0249">Electron transport</keyword>
<evidence type="ECO:0000256" key="4">
    <source>
        <dbReference type="ARBA" id="ARBA00022448"/>
    </source>
</evidence>
<protein>
    <recommendedName>
        <fullName evidence="3">ferric-chelate reductase (NADPH)</fullName>
        <ecNumber evidence="3">1.16.1.9</ecNumber>
    </recommendedName>
</protein>
<evidence type="ECO:0000313" key="16">
    <source>
        <dbReference type="Proteomes" id="UP001610563"/>
    </source>
</evidence>
<dbReference type="InterPro" id="IPR013130">
    <property type="entry name" value="Fe3_Rdtase_TM_dom"/>
</dbReference>
<dbReference type="InterPro" id="IPR013121">
    <property type="entry name" value="Fe_red_NAD-bd_6"/>
</dbReference>
<comment type="catalytic activity">
    <reaction evidence="12">
        <text>2 a Fe(II)-siderophore + NADP(+) + H(+) = 2 a Fe(III)-siderophore + NADPH</text>
        <dbReference type="Rhea" id="RHEA:28795"/>
        <dbReference type="Rhea" id="RHEA-COMP:11342"/>
        <dbReference type="Rhea" id="RHEA-COMP:11344"/>
        <dbReference type="ChEBI" id="CHEBI:15378"/>
        <dbReference type="ChEBI" id="CHEBI:29033"/>
        <dbReference type="ChEBI" id="CHEBI:29034"/>
        <dbReference type="ChEBI" id="CHEBI:57783"/>
        <dbReference type="ChEBI" id="CHEBI:58349"/>
        <dbReference type="EC" id="1.16.1.9"/>
    </reaction>
</comment>
<dbReference type="PROSITE" id="PS51384">
    <property type="entry name" value="FAD_FR"/>
    <property type="match status" value="1"/>
</dbReference>
<dbReference type="CDD" id="cd06186">
    <property type="entry name" value="NOX_Duox_like_FAD_NADP"/>
    <property type="match status" value="1"/>
</dbReference>
<comment type="subcellular location">
    <subcellularLocation>
        <location evidence="1">Cell membrane</location>
        <topology evidence="1">Multi-pass membrane protein</topology>
    </subcellularLocation>
</comment>
<dbReference type="SUPFAM" id="SSF52343">
    <property type="entry name" value="Ferredoxin reductase-like, C-terminal NADP-linked domain"/>
    <property type="match status" value="1"/>
</dbReference>
<keyword evidence="8 13" id="KW-1133">Transmembrane helix</keyword>
<dbReference type="PANTHER" id="PTHR32361">
    <property type="entry name" value="FERRIC/CUPRIC REDUCTASE TRANSMEMBRANE COMPONENT"/>
    <property type="match status" value="1"/>
</dbReference>
<evidence type="ECO:0000256" key="3">
    <source>
        <dbReference type="ARBA" id="ARBA00012668"/>
    </source>
</evidence>
<evidence type="ECO:0000256" key="13">
    <source>
        <dbReference type="SAM" id="Phobius"/>
    </source>
</evidence>
<evidence type="ECO:0000256" key="1">
    <source>
        <dbReference type="ARBA" id="ARBA00004651"/>
    </source>
</evidence>
<name>A0ABR4FXN2_9EURO</name>